<dbReference type="Pfam" id="PF00078">
    <property type="entry name" value="RVT_1"/>
    <property type="match status" value="1"/>
</dbReference>
<dbReference type="AlphaFoldDB" id="A0A2N9FXT7"/>
<dbReference type="InterPro" id="IPR043128">
    <property type="entry name" value="Rev_trsase/Diguanyl_cyclase"/>
</dbReference>
<dbReference type="InterPro" id="IPR005162">
    <property type="entry name" value="Retrotrans_gag_dom"/>
</dbReference>
<feature type="region of interest" description="Disordered" evidence="2">
    <location>
        <begin position="37"/>
        <end position="76"/>
    </location>
</feature>
<feature type="compositionally biased region" description="Basic and acidic residues" evidence="2">
    <location>
        <begin position="67"/>
        <end position="76"/>
    </location>
</feature>
<dbReference type="Pfam" id="PF17919">
    <property type="entry name" value="RT_RNaseH_2"/>
    <property type="match status" value="1"/>
</dbReference>
<protein>
    <recommendedName>
        <fullName evidence="3">Integrase catalytic domain-containing protein</fullName>
    </recommendedName>
</protein>
<keyword evidence="1" id="KW-0175">Coiled coil</keyword>
<evidence type="ECO:0000256" key="1">
    <source>
        <dbReference type="SAM" id="Coils"/>
    </source>
</evidence>
<dbReference type="InterPro" id="IPR012337">
    <property type="entry name" value="RNaseH-like_sf"/>
</dbReference>
<evidence type="ECO:0000313" key="4">
    <source>
        <dbReference type="EMBL" id="SPC91604.1"/>
    </source>
</evidence>
<dbReference type="Gene3D" id="3.30.70.270">
    <property type="match status" value="2"/>
</dbReference>
<feature type="compositionally biased region" description="Polar residues" evidence="2">
    <location>
        <begin position="55"/>
        <end position="64"/>
    </location>
</feature>
<dbReference type="GO" id="GO:0015074">
    <property type="term" value="P:DNA integration"/>
    <property type="evidence" value="ECO:0007669"/>
    <property type="project" value="InterPro"/>
</dbReference>
<feature type="coiled-coil region" evidence="1">
    <location>
        <begin position="865"/>
        <end position="892"/>
    </location>
</feature>
<dbReference type="PANTHER" id="PTHR48475:SF1">
    <property type="entry name" value="RNASE H TYPE-1 DOMAIN-CONTAINING PROTEIN"/>
    <property type="match status" value="1"/>
</dbReference>
<evidence type="ECO:0000256" key="2">
    <source>
        <dbReference type="SAM" id="MobiDB-lite"/>
    </source>
</evidence>
<reference evidence="4" key="1">
    <citation type="submission" date="2018-02" db="EMBL/GenBank/DDBJ databases">
        <authorList>
            <person name="Cohen D.B."/>
            <person name="Kent A.D."/>
        </authorList>
    </citation>
    <scope>NUCLEOTIDE SEQUENCE</scope>
</reference>
<feature type="domain" description="Integrase catalytic" evidence="3">
    <location>
        <begin position="675"/>
        <end position="835"/>
    </location>
</feature>
<dbReference type="GO" id="GO:0003676">
    <property type="term" value="F:nucleic acid binding"/>
    <property type="evidence" value="ECO:0007669"/>
    <property type="project" value="InterPro"/>
</dbReference>
<evidence type="ECO:0000259" key="3">
    <source>
        <dbReference type="PROSITE" id="PS50994"/>
    </source>
</evidence>
<dbReference type="PANTHER" id="PTHR48475">
    <property type="entry name" value="RIBONUCLEASE H"/>
    <property type="match status" value="1"/>
</dbReference>
<dbReference type="InterPro" id="IPR000477">
    <property type="entry name" value="RT_dom"/>
</dbReference>
<accession>A0A2N9FXT7</accession>
<sequence length="897" mass="103363">MEGVNNEGTGTNPPLTPLERQMQVIATSIQELARETTRQNKELWQTLRNEPPTPSRTLDNNLPPSQREGRREDQEIDSRWTVHRKSGRFTLHPQDCKLSTSNQVVLEEIMCRAFPMALKGPLRVWFNKLETESISSFFQLSQAFIDHFISGQQRGCPPTHLLNVKQMEGESLRAYVHHFNKEALQIDRPKEDVTLTAFMAGLRKRDFLYDLCQDPPETLSKLIEEDARGTHQPHDDALVITMNIASFTTRQKWRIFAPKRNDAIMEEVDKLLAANFIREVFYPEWLANVVMIVMDENDQEKTSFITSTGLFYYKIGRNVEVYLDHMLVQSKKKGGHLDALEETFKTLRKYRMKLNPSKCAFGVYSSKFLGFMVSQRGIEANPDKIKAIMDMQPPKTIKETQGLIGKVAMLNHFVSRSTDKCILFFKILKKAFEWTDKCQQAFEELKVYLATPPLLSPFKQGEELYLYLVVSLTAVSSTLIREEDRRQLLIYYTSQALKGVEERYPPMEKLAFALITATRKLRTILPSSHHKCLANFDINYRPRTAIKAQALVDFVAEFTVKENEPKEEEQQVSRWTIHTDGSSTKHVGGVGVILKSLEGDVIKRAIRLQYTTTNNEAEYEALLTGLRDFLDDAYNLLSTMRNPTKRPTRSKTTKEAEYVLKEINEGVCGNHSRARSLSKKIIKAGLDIMGPFPTGKRQLKFLVVAIDYFTKWVEAEPLATIIEKNIQNFVWKTVICRFDIPRVLVCNNVKQFDNPRFRQFSQELGIHNHYSSPGHPQANGQVEVTNQSLLKLIKTRLEGAKGLWPEELLSVLWAYRTTVRIPTREIPFRMTFGIEAVILVEIGLTTFRTSAYDNCQNEGQIRLNLDLVDEVREKAEARMERYQENMARHHNRKVKPR</sequence>
<dbReference type="InterPro" id="IPR041577">
    <property type="entry name" value="RT_RNaseH_2"/>
</dbReference>
<dbReference type="SUPFAM" id="SSF56672">
    <property type="entry name" value="DNA/RNA polymerases"/>
    <property type="match status" value="1"/>
</dbReference>
<dbReference type="Gene3D" id="3.30.420.10">
    <property type="entry name" value="Ribonuclease H-like superfamily/Ribonuclease H"/>
    <property type="match status" value="2"/>
</dbReference>
<proteinExistence type="predicted"/>
<dbReference type="Pfam" id="PF03732">
    <property type="entry name" value="Retrotrans_gag"/>
    <property type="match status" value="1"/>
</dbReference>
<dbReference type="EMBL" id="OIVN01001236">
    <property type="protein sequence ID" value="SPC91604.1"/>
    <property type="molecule type" value="Genomic_DNA"/>
</dbReference>
<dbReference type="InterPro" id="IPR036397">
    <property type="entry name" value="RNaseH_sf"/>
</dbReference>
<dbReference type="PROSITE" id="PS50994">
    <property type="entry name" value="INTEGRASE"/>
    <property type="match status" value="1"/>
</dbReference>
<gene>
    <name evidence="4" type="ORF">FSB_LOCUS19486</name>
</gene>
<name>A0A2N9FXT7_FAGSY</name>
<dbReference type="InterPro" id="IPR043502">
    <property type="entry name" value="DNA/RNA_pol_sf"/>
</dbReference>
<dbReference type="InterPro" id="IPR001584">
    <property type="entry name" value="Integrase_cat-core"/>
</dbReference>
<organism evidence="4">
    <name type="scientific">Fagus sylvatica</name>
    <name type="common">Beechnut</name>
    <dbReference type="NCBI Taxonomy" id="28930"/>
    <lineage>
        <taxon>Eukaryota</taxon>
        <taxon>Viridiplantae</taxon>
        <taxon>Streptophyta</taxon>
        <taxon>Embryophyta</taxon>
        <taxon>Tracheophyta</taxon>
        <taxon>Spermatophyta</taxon>
        <taxon>Magnoliopsida</taxon>
        <taxon>eudicotyledons</taxon>
        <taxon>Gunneridae</taxon>
        <taxon>Pentapetalae</taxon>
        <taxon>rosids</taxon>
        <taxon>fabids</taxon>
        <taxon>Fagales</taxon>
        <taxon>Fagaceae</taxon>
        <taxon>Fagus</taxon>
    </lineage>
</organism>
<dbReference type="SUPFAM" id="SSF53098">
    <property type="entry name" value="Ribonuclease H-like"/>
    <property type="match status" value="2"/>
</dbReference>